<evidence type="ECO:0000313" key="1">
    <source>
        <dbReference type="EMBL" id="QHU23132.1"/>
    </source>
</evidence>
<name>A0A6C0KYS7_9ZZZZ</name>
<reference evidence="1" key="1">
    <citation type="journal article" date="2020" name="Nature">
        <title>Giant virus diversity and host interactions through global metagenomics.</title>
        <authorList>
            <person name="Schulz F."/>
            <person name="Roux S."/>
            <person name="Paez-Espino D."/>
            <person name="Jungbluth S."/>
            <person name="Walsh D.A."/>
            <person name="Denef V.J."/>
            <person name="McMahon K.D."/>
            <person name="Konstantinidis K.T."/>
            <person name="Eloe-Fadrosh E.A."/>
            <person name="Kyrpides N.C."/>
            <person name="Woyke T."/>
        </authorList>
    </citation>
    <scope>NUCLEOTIDE SEQUENCE</scope>
    <source>
        <strain evidence="1">GVMAG-S-ERX555907-63</strain>
    </source>
</reference>
<protein>
    <submittedName>
        <fullName evidence="1">Uncharacterized protein</fullName>
    </submittedName>
</protein>
<proteinExistence type="predicted"/>
<dbReference type="AlphaFoldDB" id="A0A6C0KYS7"/>
<sequence length="248" mass="29923">MIENVNLKIWPDKYSRNRLLSCYIYVILNINTQWDRNNIFLVNIFECYKEFINVQDSDYERNVVQKFKISFEKLKILFACSYLDMVSVRNFKVFDNEVSLRLRMYDKENMTLNRKIQGLLGDFEESLSPRMIHRILTWLKEKNPEKYGEIKRTAKEDIINNLKKIGTKIDVNLCLEFIEWEDPVLLIKDFDIKLHKKGKRIKNSELRQVLKQKIYDRDRNYLRCVHISPHFRGLPKCIEDNITSFLIK</sequence>
<organism evidence="1">
    <name type="scientific">viral metagenome</name>
    <dbReference type="NCBI Taxonomy" id="1070528"/>
    <lineage>
        <taxon>unclassified sequences</taxon>
        <taxon>metagenomes</taxon>
        <taxon>organismal metagenomes</taxon>
    </lineage>
</organism>
<dbReference type="EMBL" id="MN741024">
    <property type="protein sequence ID" value="QHU23132.1"/>
    <property type="molecule type" value="Genomic_DNA"/>
</dbReference>
<accession>A0A6C0KYS7</accession>